<evidence type="ECO:0000313" key="3">
    <source>
        <dbReference type="Proteomes" id="UP000091918"/>
    </source>
</evidence>
<dbReference type="Proteomes" id="UP000091918">
    <property type="component" value="Unassembled WGS sequence"/>
</dbReference>
<feature type="compositionally biased region" description="Low complexity" evidence="1">
    <location>
        <begin position="148"/>
        <end position="165"/>
    </location>
</feature>
<evidence type="ECO:0000256" key="1">
    <source>
        <dbReference type="SAM" id="MobiDB-lite"/>
    </source>
</evidence>
<gene>
    <name evidence="2" type="ORF">ACJ72_07154</name>
</gene>
<organism evidence="2 3">
    <name type="scientific">Emergomyces africanus</name>
    <dbReference type="NCBI Taxonomy" id="1955775"/>
    <lineage>
        <taxon>Eukaryota</taxon>
        <taxon>Fungi</taxon>
        <taxon>Dikarya</taxon>
        <taxon>Ascomycota</taxon>
        <taxon>Pezizomycotina</taxon>
        <taxon>Eurotiomycetes</taxon>
        <taxon>Eurotiomycetidae</taxon>
        <taxon>Onygenales</taxon>
        <taxon>Ajellomycetaceae</taxon>
        <taxon>Emergomyces</taxon>
    </lineage>
</organism>
<feature type="compositionally biased region" description="Basic and acidic residues" evidence="1">
    <location>
        <begin position="14"/>
        <end position="32"/>
    </location>
</feature>
<feature type="region of interest" description="Disordered" evidence="1">
    <location>
        <begin position="438"/>
        <end position="477"/>
    </location>
</feature>
<feature type="region of interest" description="Disordered" evidence="1">
    <location>
        <begin position="116"/>
        <end position="165"/>
    </location>
</feature>
<comment type="caution">
    <text evidence="2">The sequence shown here is derived from an EMBL/GenBank/DDBJ whole genome shotgun (WGS) entry which is preliminary data.</text>
</comment>
<name>A0A1B7NPG9_9EURO</name>
<feature type="compositionally biased region" description="Low complexity" evidence="1">
    <location>
        <begin position="126"/>
        <end position="139"/>
    </location>
</feature>
<protein>
    <submittedName>
        <fullName evidence="2">Uncharacterized protein</fullName>
    </submittedName>
</protein>
<feature type="compositionally biased region" description="Polar residues" evidence="1">
    <location>
        <begin position="442"/>
        <end position="455"/>
    </location>
</feature>
<evidence type="ECO:0000313" key="2">
    <source>
        <dbReference type="EMBL" id="OAX78537.1"/>
    </source>
</evidence>
<dbReference type="OrthoDB" id="4184638at2759"/>
<feature type="region of interest" description="Disordered" evidence="1">
    <location>
        <begin position="1"/>
        <end position="34"/>
    </location>
</feature>
<sequence>MRSLNTSRPFCKRRQPEHPSKPSERPSKRQQLDHSASAYWDNLSTIHLTRSAIKELDRRNSSAEPPQTLHRPNTRYFLAEQNNRRHCPAAKPIPPTDFLSDCSPSQLKEINRLSRFGGPDLSDLKSYPYPTAMSSTTSSSRRKRRAESPPSSSTRGLKTTTKTTSTTYSRNFQQNLIDHGVYPEGYEYPNGQIPSTPNNMKDIIERLAQPRRSLSPTKFSDEDFRQFKRADTHASKEKPVTTTVIPILDGNIDDPKCVGGNYLFGNLAPLTDGTLSSAKPDHFFGTRPEQLKRPIRQALSDQIIPSTQHDLPMAPNFFLEAKGPDGSLAVVTRQACYDGALSARGIHALQSYRQEPVYDNNAYTLTSTYHGGTLKLYTTHISQSDDPDYHHEYFMTQVKGWSLTSDVETFRQGASAYRNARDWAKEKRDEFIRTANERFHDNPQSSPVSQHQASGLITILDDSDESTEPAGYEDAVE</sequence>
<proteinExistence type="predicted"/>
<reference evidence="2 3" key="1">
    <citation type="submission" date="2015-07" db="EMBL/GenBank/DDBJ databases">
        <title>Emmonsia species relationships and genome sequence.</title>
        <authorList>
            <person name="Cuomo C.A."/>
            <person name="Schwartz I.S."/>
            <person name="Kenyon C."/>
            <person name="de Hoog G.S."/>
            <person name="Govender N.P."/>
            <person name="Botha A."/>
            <person name="Moreno L."/>
            <person name="de Vries M."/>
            <person name="Munoz J.F."/>
            <person name="Stielow J.B."/>
        </authorList>
    </citation>
    <scope>NUCLEOTIDE SEQUENCE [LARGE SCALE GENOMIC DNA]</scope>
    <source>
        <strain evidence="2 3">CBS 136260</strain>
    </source>
</reference>
<dbReference type="EMBL" id="LGUA01001457">
    <property type="protein sequence ID" value="OAX78537.1"/>
    <property type="molecule type" value="Genomic_DNA"/>
</dbReference>
<accession>A0A1B7NPG9</accession>
<dbReference type="AlphaFoldDB" id="A0A1B7NPG9"/>
<dbReference type="STRING" id="1658172.A0A1B7NPG9"/>
<keyword evidence="3" id="KW-1185">Reference proteome</keyword>